<organism evidence="6 7">
    <name type="scientific">Orchesella cincta</name>
    <name type="common">Springtail</name>
    <name type="synonym">Podura cincta</name>
    <dbReference type="NCBI Taxonomy" id="48709"/>
    <lineage>
        <taxon>Eukaryota</taxon>
        <taxon>Metazoa</taxon>
        <taxon>Ecdysozoa</taxon>
        <taxon>Arthropoda</taxon>
        <taxon>Hexapoda</taxon>
        <taxon>Collembola</taxon>
        <taxon>Entomobryomorpha</taxon>
        <taxon>Entomobryoidea</taxon>
        <taxon>Orchesellidae</taxon>
        <taxon>Orchesellinae</taxon>
        <taxon>Orchesella</taxon>
    </lineage>
</organism>
<dbReference type="PANTHER" id="PTHR46455">
    <property type="entry name" value="SET AND MYND DOMAIN CONTAINING, ARTHROPOD-SPECIFIC, MEMBER 4, ISOFORM A"/>
    <property type="match status" value="1"/>
</dbReference>
<proteinExistence type="predicted"/>
<dbReference type="SUPFAM" id="SSF82199">
    <property type="entry name" value="SET domain"/>
    <property type="match status" value="1"/>
</dbReference>
<dbReference type="Pfam" id="PF01753">
    <property type="entry name" value="zf-MYND"/>
    <property type="match status" value="1"/>
</dbReference>
<evidence type="ECO:0000313" key="6">
    <source>
        <dbReference type="EMBL" id="ODN04487.1"/>
    </source>
</evidence>
<reference evidence="6 7" key="1">
    <citation type="journal article" date="2016" name="Genome Biol. Evol.">
        <title>Gene Family Evolution Reflects Adaptation to Soil Environmental Stressors in the Genome of the Collembolan Orchesella cincta.</title>
        <authorList>
            <person name="Faddeeva-Vakhrusheva A."/>
            <person name="Derks M.F."/>
            <person name="Anvar S.Y."/>
            <person name="Agamennone V."/>
            <person name="Suring W."/>
            <person name="Smit S."/>
            <person name="van Straalen N.M."/>
            <person name="Roelofs D."/>
        </authorList>
    </citation>
    <scope>NUCLEOTIDE SEQUENCE [LARGE SCALE GENOMIC DNA]</scope>
    <source>
        <tissue evidence="6">Mixed pool</tissue>
    </source>
</reference>
<dbReference type="Gene3D" id="2.170.270.10">
    <property type="entry name" value="SET domain"/>
    <property type="match status" value="1"/>
</dbReference>
<sequence length="649" mass="75027">MGISKRRVRKNKRFIMGQTSSSSRNRKVDGVGKDMTEMVASASICIDIYDYKNTDSFRSSIAALASNYQRKDNYTSKVGKCAICGVSSQGYCGTCNVVFYCGKEHQREHWWKGHKNSCNPALTISKDAKKGKGARSPLGIAPFMVANKDFKVLDIVHAESSIMAGPGICEQYECEYEPLCLGCSKPVDFDQKCSKCNWPLCGPRCEENNLHARYECAVFAKNFVEELEEPFQYELVRILRCLLTREKDASKFKELMKLEAGCEKRQKDAVLTACMFVNTNCNLPEYDKELIDRMCGVVELNSLASGKHGSNMEIFAFPSKLMYSCLPNVRLVEGGDTADDDKMKIIAIRPIKKGETLTFTLLHTLKPLYLKSKFLKEQYYYECDCKMCCDPYESNTFFSAIRCMSCNQPSKDSKDAFSGIEKGYLIPKTLPVFTVWHCMNCRTEKDGQMVTELFDKTENEFWEFYEELLSMKLHEKIRRIRSKYQQYVDLFHPNHFFIWRLNRFYMPLLVDYIHSFTFPESWEHLRTFFDKIEMIIHEVMFNLLALQPGATLLKGRILYDAVRALWIFIQWAVIYGSASTFDLHPDAKYFYTLAADTIGILKFEVTEADKELIKHIKYMKNNKTNVFERLDVNKKAWRDGGKSNHECFK</sequence>
<dbReference type="STRING" id="48709.A0A1D2NGW4"/>
<name>A0A1D2NGW4_ORCCI</name>
<gene>
    <name evidence="6" type="ORF">Ocin01_02202</name>
</gene>
<feature type="domain" description="MYND-type" evidence="5">
    <location>
        <begin position="81"/>
        <end position="118"/>
    </location>
</feature>
<dbReference type="PROSITE" id="PS50865">
    <property type="entry name" value="ZF_MYND_2"/>
    <property type="match status" value="1"/>
</dbReference>
<dbReference type="InterPro" id="IPR053010">
    <property type="entry name" value="SET_SmydA-8"/>
</dbReference>
<dbReference type="OrthoDB" id="265717at2759"/>
<dbReference type="Gene3D" id="1.10.220.160">
    <property type="match status" value="1"/>
</dbReference>
<keyword evidence="7" id="KW-1185">Reference proteome</keyword>
<keyword evidence="1" id="KW-0479">Metal-binding</keyword>
<dbReference type="PANTHER" id="PTHR46455:SF2">
    <property type="entry name" value="AT24727P"/>
    <property type="match status" value="1"/>
</dbReference>
<evidence type="ECO:0000256" key="4">
    <source>
        <dbReference type="PROSITE-ProRule" id="PRU00134"/>
    </source>
</evidence>
<dbReference type="Gene3D" id="6.10.140.2220">
    <property type="match status" value="2"/>
</dbReference>
<dbReference type="PROSITE" id="PS01360">
    <property type="entry name" value="ZF_MYND_1"/>
    <property type="match status" value="1"/>
</dbReference>
<evidence type="ECO:0000259" key="5">
    <source>
        <dbReference type="PROSITE" id="PS50865"/>
    </source>
</evidence>
<comment type="caution">
    <text evidence="6">The sequence shown here is derived from an EMBL/GenBank/DDBJ whole genome shotgun (WGS) entry which is preliminary data.</text>
</comment>
<keyword evidence="3" id="KW-0862">Zinc</keyword>
<dbReference type="InterPro" id="IPR046341">
    <property type="entry name" value="SET_dom_sf"/>
</dbReference>
<dbReference type="SUPFAM" id="SSF144232">
    <property type="entry name" value="HIT/MYND zinc finger-like"/>
    <property type="match status" value="1"/>
</dbReference>
<dbReference type="InterPro" id="IPR002893">
    <property type="entry name" value="Znf_MYND"/>
</dbReference>
<evidence type="ECO:0000256" key="2">
    <source>
        <dbReference type="ARBA" id="ARBA00022771"/>
    </source>
</evidence>
<dbReference type="Proteomes" id="UP000094527">
    <property type="component" value="Unassembled WGS sequence"/>
</dbReference>
<dbReference type="GO" id="GO:0008270">
    <property type="term" value="F:zinc ion binding"/>
    <property type="evidence" value="ECO:0007669"/>
    <property type="project" value="UniProtKB-KW"/>
</dbReference>
<evidence type="ECO:0000313" key="7">
    <source>
        <dbReference type="Proteomes" id="UP000094527"/>
    </source>
</evidence>
<keyword evidence="2 4" id="KW-0863">Zinc-finger</keyword>
<accession>A0A1D2NGW4</accession>
<protein>
    <submittedName>
        <fullName evidence="6">Protein msta, isoform A</fullName>
    </submittedName>
</protein>
<evidence type="ECO:0000256" key="1">
    <source>
        <dbReference type="ARBA" id="ARBA00022723"/>
    </source>
</evidence>
<dbReference type="AlphaFoldDB" id="A0A1D2NGW4"/>
<evidence type="ECO:0000256" key="3">
    <source>
        <dbReference type="ARBA" id="ARBA00022833"/>
    </source>
</evidence>
<dbReference type="EMBL" id="LJIJ01000042">
    <property type="protein sequence ID" value="ODN04487.1"/>
    <property type="molecule type" value="Genomic_DNA"/>
</dbReference>